<dbReference type="PANTHER" id="PTHR35902">
    <property type="entry name" value="S-LAYER DOMAIN-LIKE PROTEIN-RELATED"/>
    <property type="match status" value="1"/>
</dbReference>
<gene>
    <name evidence="2" type="ORF">A3L09_00590</name>
</gene>
<proteinExistence type="predicted"/>
<dbReference type="AlphaFoldDB" id="A0A2Z2MB89"/>
<keyword evidence="3" id="KW-1185">Reference proteome</keyword>
<organism evidence="2 3">
    <name type="scientific">Thermococcus profundus</name>
    <dbReference type="NCBI Taxonomy" id="49899"/>
    <lineage>
        <taxon>Archaea</taxon>
        <taxon>Methanobacteriati</taxon>
        <taxon>Methanobacteriota</taxon>
        <taxon>Thermococci</taxon>
        <taxon>Thermococcales</taxon>
        <taxon>Thermococcaceae</taxon>
        <taxon>Thermococcus</taxon>
    </lineage>
</organism>
<dbReference type="KEGG" id="tprf:A3L09_00590"/>
<evidence type="ECO:0008006" key="4">
    <source>
        <dbReference type="Google" id="ProtNLM"/>
    </source>
</evidence>
<dbReference type="Proteomes" id="UP000250179">
    <property type="component" value="Chromosome"/>
</dbReference>
<keyword evidence="1" id="KW-0472">Membrane</keyword>
<dbReference type="OrthoDB" id="86126at2157"/>
<evidence type="ECO:0000256" key="1">
    <source>
        <dbReference type="SAM" id="Phobius"/>
    </source>
</evidence>
<dbReference type="EMBL" id="CP014862">
    <property type="protein sequence ID" value="ASJ03677.1"/>
    <property type="molecule type" value="Genomic_DNA"/>
</dbReference>
<keyword evidence="1" id="KW-1133">Transmembrane helix</keyword>
<sequence>MLKTRSGIKVLAVLLVFILIPLYLPQASAESTEKAEISPIVLGLGDSVQIANYTIQFYDVSTNWTLVTIRVSYPGGAQLLFLKEGQTGYFPSEDAEVFEVLLNSIDGENGKVTLSIDSPLRKVREDLQMTPGETVVLNKNVLVHLFSSWENGAEIGVKLPPLTELKMFNLSRGESKSFDYQLTPELMYMNYLRVELKSATRDAAVLNVYLPSLNAENLTLKEIPAGNGSKPVVEKPTVYSEVYRGYLYTGETAKIETEKGEVSIKIKGFSISSTSGIRITFNLKFSAVNGSSISKDVTLSPEHAASKVDGMPVMLATYGVDPGRGRVLIGLYAPMDSTVSIPPRPANVSVSVSAVPEKLMVGDEVAVYINVENNGWGSAHNLVIAAPVPGGFELVGNETGWSVGDLDPYSTVPAMVYVLRAATPGEFKISGITATYYMENGERAQVNSSPVTVDVYAVPELKVTVLGSNSTSNGWSSYVHAENGSSIEVLFNITALGDSPEFQYITDAVVHVNYPSDVVGPALIKLGNLKAGENIVKNLQIRTLSEGHFPIKASLTYKDPLGREHELDLGTVLVIDTVPPKVIVKKETIHVYPSEEELPRFVNETLKNSTNATGLAKSIYGVVNAYLPKETNYWKIIAVLLAVLVLVLAYLTYGYYQEVQTFRKFLLKKRKSRPGGLPKKWKKDELEVLLREIRLEVVRENLPAEGGRPSERKG</sequence>
<feature type="transmembrane region" description="Helical" evidence="1">
    <location>
        <begin position="633"/>
        <end position="656"/>
    </location>
</feature>
<name>A0A2Z2MB89_THEPR</name>
<dbReference type="PANTHER" id="PTHR35902:SF3">
    <property type="entry name" value="NPCBM-ASSOCIATED, NEW3 DOMAIN OF ALPHA-GALACTOSIDASE"/>
    <property type="match status" value="1"/>
</dbReference>
<protein>
    <recommendedName>
        <fullName evidence="4">DUF11 domain-containing protein</fullName>
    </recommendedName>
</protein>
<dbReference type="RefSeq" id="WP_088858935.1">
    <property type="nucleotide sequence ID" value="NZ_CP014862.1"/>
</dbReference>
<evidence type="ECO:0000313" key="2">
    <source>
        <dbReference type="EMBL" id="ASJ03677.1"/>
    </source>
</evidence>
<keyword evidence="1" id="KW-0812">Transmembrane</keyword>
<dbReference type="GeneID" id="33318862"/>
<reference evidence="2 3" key="1">
    <citation type="submission" date="2016-03" db="EMBL/GenBank/DDBJ databases">
        <title>Complete genome sequence of Thermococcus profundus strain DT5432.</title>
        <authorList>
            <person name="Oger P.M."/>
        </authorList>
    </citation>
    <scope>NUCLEOTIDE SEQUENCE [LARGE SCALE GENOMIC DNA]</scope>
    <source>
        <strain evidence="2 3">DT 5432</strain>
    </source>
</reference>
<evidence type="ECO:0000313" key="3">
    <source>
        <dbReference type="Proteomes" id="UP000250179"/>
    </source>
</evidence>
<accession>A0A2Z2MB89</accession>